<dbReference type="InterPro" id="IPR002017">
    <property type="entry name" value="Spectrin_repeat"/>
</dbReference>
<evidence type="ECO:0000259" key="5">
    <source>
        <dbReference type="PROSITE" id="PS50021"/>
    </source>
</evidence>
<organism evidence="6 7">
    <name type="scientific">Echinococcus granulosus</name>
    <name type="common">Hydatid tapeworm</name>
    <dbReference type="NCBI Taxonomy" id="6210"/>
    <lineage>
        <taxon>Eukaryota</taxon>
        <taxon>Metazoa</taxon>
        <taxon>Spiralia</taxon>
        <taxon>Lophotrochozoa</taxon>
        <taxon>Platyhelminthes</taxon>
        <taxon>Cestoda</taxon>
        <taxon>Eucestoda</taxon>
        <taxon>Cyclophyllidea</taxon>
        <taxon>Taeniidae</taxon>
        <taxon>Echinococcus</taxon>
        <taxon>Echinococcus granulosus group</taxon>
    </lineage>
</organism>
<name>W6U5V6_ECHGR</name>
<dbReference type="SMART" id="SM00033">
    <property type="entry name" value="CH"/>
    <property type="match status" value="2"/>
</dbReference>
<dbReference type="InterPro" id="IPR001715">
    <property type="entry name" value="CH_dom"/>
</dbReference>
<dbReference type="PANTHER" id="PTHR11915">
    <property type="entry name" value="SPECTRIN/FILAMIN RELATED CYTOSKELETAL PROTEIN"/>
    <property type="match status" value="1"/>
</dbReference>
<keyword evidence="3" id="KW-0677">Repeat</keyword>
<evidence type="ECO:0000256" key="2">
    <source>
        <dbReference type="ARBA" id="ARBA00022467"/>
    </source>
</evidence>
<feature type="region of interest" description="Disordered" evidence="4">
    <location>
        <begin position="2864"/>
        <end position="2917"/>
    </location>
</feature>
<dbReference type="InterPro" id="IPR011993">
    <property type="entry name" value="PH-like_dom_sf"/>
</dbReference>
<sequence>MKGVVGDEDVSGLEMLNLKQIYADKIRALQQKKIFTKWINAQLELADEMAYQEPFISSYLNSGISAENIEARLALIFKGGESLYRVKDLYSDLSDGRILLRLLEFFTGRKITLSRGTMRVHSLENVSKALDQMKQMNIPAENIGPIDIVDGNAHLILGLIWTFILNFQLPRLSFTHHLQQESPVEMKNALLRWCQLKTALYPQINIINFTSSWKDGLAMCALLHRYRPYLIDFTALASTTTSPIRRLSEAFALAKQAFRIPTVVNPADFIACSNDERCVVAIVATWYYRLNEDQVFKKSASRLAVVLDRVVTSERRMMAYVREVYDLRRWMKTNFRYLVELSKFKDIQLISSKLALWRENEKEKKVEEMGQIEFAWLHLRTQNLTWGYCSPPPPPGFDYPTIYKTWAQFDEAEMACMEQIRQGLEIQSQKRQMLEKFYKKAKLHKLWLLECDHLLDLATQTDSRCVQTNLRSWQSEAQISAKLLSQQRSLIQRDFQRNAAMIADAEAHHNQKMQILLSLRPDDDIFRQIRKLWGLLTEKFHRREVSLLKRLSCLDELLELASLTEEMEIIWMHLMHQSPTENSLSIWESKINAAAKKVSNLSLGRRFIAQTKSESIISCCYARFWGINWAIWCILLCYKNFFCEIAKSAALYRKICKNLTTTKDQMEHIRALSVLIEQAQISVFNNECLDSLVSIRNKVRLLIHEVDRQTAERSPPTHYTDNGVPRNQYQNARHSQQSTKLSKSLLIRRCRSLETRPEGLIDCGSRRIQRNATVVRIHQEFQLRHLIGLDVIRQLKAGIQEKLALQNIELEGKRAMLYAETEKLHRELSTLKMVVDLLTFIPQIQVEANEITEWIHHKLAYFMESPIPDVLTELLDGLDVASECWWEGLLRMDTVFSKRLHIESRIKQKCVMLERIIELRNVLEEIEHRFLLTTDVNPEGQPNEDSAKSFQRITAQMRTTIYVELDKLHQGLNEVNQKATTRHEQLLAEQANIHAIQRCYELLQWIHRSQKYLEEIESPFLHLSIKACTEFYPLTMNEPFLVALEKEIDFHTRESLPILQDFRVRLVSDPLWNALLEYTFNVWNDLIHFVRMKRLSVDTANRLVHLSGELSDTQRWVQHKKELLLTIGETKNNMGEMIRMECRMVGWETDLSALKEQVCQVFEEADALSTALEELQSPLSAEPESGVAIRGAKLTLEEFSSALRSDWDEFVGLLEEYQKGLEASLAFQSMLQELETMHIILMSKHNTITSLELPSSISEIDEQQEVFRTTATELEALNDKLEALVVNGKDMAASQEEAVAATVTERLDTLKCEWSDLLILCNHQLRCLAHQRDIKVLLRDIEGLNASLSRKENQIVETDYLPTIECIRCKIMTQKQVVMSIQALSDQVRLLQLKADEHKFGEKYDSRVRAVTMRYTSIEEKAANALRLLEFRLTEKEKLNQLESMEEWILERQATVNAQFAATDAMLQEQKAIQKYHLFRNFEAEVKSYGLLANEIFQNVQSTIGENPAASVYLQEALDGTMNLWNELNTTLSLQGSKLVEVYRAIIISEGCEELLEWLQRVTVKIFGLQNCDYTKPTDSSLRRLTPMSMSMISLLTDSSGPRSLTGLKQRSVSETCLHLLTTDRVDLADTFDLSALNTAIAKIDELESQMETKRTFLQELRHYQYLVENTDKFAQHEAKLQHVNAQFGKVKRWLSDCAFSVSAHREVINVLRTIGCENQWMAQKQTQLSCDTTALSLLEVQKSLIRHQNLTAEVEHRNARNIPLIKTTLEWLRLCKVVETEVSHPANEAYCVALIMAHRGLSKELLAKISELVFRQAVVHREIGVRRSVLYHWQAWFVQHMDLLELYNWLAETESTVMTECHAARGLASAHAAIKKHSVVEAIVSEFQAPRLRQLNTQTANLLTATANMIVVEREKLERYLAVGALFTDTDKTAKAKVHRHKLRRRIHILERSSVKLRSTQTSVQKQFTDLRDLVMEKKHRLYELLALNRLYEEVSDIEEWIRSRTEEALIDNTGRDFDEWTRLQIDFCDTYRSLIHDGLPPLTDSPERLVRAIMVCRQMILLKHSDSPQIAQWQDRLIEDWCELRELLQTRGELLKAAGNRLLFLRRCEEVITDLCEKMDCLPAVLGADSQTLARQQSQQVNFHQSVIPIAKRVNWAIRASNLLLPLYADIQAAEIKAQRLRLLEAWDQLNTSIEMRSRMLQDAEALSRWLTWLHHCLNWIVSAQSAISSAQEHEIQELEADLRGQTHTQLSVGWNKFSGLHMTFRRKLLQHQLPGFVSQHKQLWDEICAWESSIRLHCEEGIAASNCHGVLETADFETVPIFIGIRKMLARSVNQLKADWYVVGSTSDDVASAIQKAIFTSLCEAKPLLPSQVIKSGAALLIIHFYQLKIAWWRYWRHLEALTAKLGLLRDLQSLENWLTLMEEREDRNDLGSSLEETMVLTEEHRKFSRVVDLQGEKCRRLAEFEMAQLEESDPDWETAMANQMVENLERLNILPKVSSISDAASSKSVPLQEEVKPVEDAPFGRMEGVLYRKLASRRYSNGVISAGRWQKCFALLKSNTMTLHVLSISDPPTVKRSWISENAEVDFRLPLCREMTTSLVEQRAVDMGLFKIHNLATGDCHHFKAETRALAEKWVAAINKVCLKSPAMEDSDQELMRIKGTELHFASKSLRPTRKSQSTTCLPILRLISKRSERSHRRRCSQHPPQRRRRHSSSSTSTMDGEMELDTEIVGIRSLNPHTLLSSLGVPTLGSGAHSRAAIALTLPLRALCRRVMRHSNLPVSVSHHSHLNVDGAVSVGNGGGGNSVVAGSDDEASLMSPFAMRDSECDDNNDNSNNNSETDIDNVDEFSLASFQMTFNQFRQRSRRSREDVYELDTNGRSLNPHGPTGVGGRSLLRLRAPIHSPDPIATRQEVT</sequence>
<dbReference type="SMART" id="SM00150">
    <property type="entry name" value="SPEC"/>
    <property type="match status" value="7"/>
</dbReference>
<feature type="domain" description="Calponin-homology (CH)" evidence="5">
    <location>
        <begin position="184"/>
        <end position="291"/>
    </location>
</feature>
<dbReference type="Gene3D" id="1.10.418.10">
    <property type="entry name" value="Calponin-like domain"/>
    <property type="match status" value="2"/>
</dbReference>
<dbReference type="OrthoDB" id="6265861at2759"/>
<comment type="similarity">
    <text evidence="1">Belongs to the spectrin family.</text>
</comment>
<dbReference type="OMA" id="ANICHSV"/>
<dbReference type="EMBL" id="APAU02000111">
    <property type="protein sequence ID" value="EUB56563.1"/>
    <property type="molecule type" value="Genomic_DNA"/>
</dbReference>
<dbReference type="Proteomes" id="UP000019149">
    <property type="component" value="Unassembled WGS sequence"/>
</dbReference>
<evidence type="ECO:0000256" key="3">
    <source>
        <dbReference type="ARBA" id="ARBA00022737"/>
    </source>
</evidence>
<dbReference type="Gene3D" id="2.30.29.30">
    <property type="entry name" value="Pleckstrin-homology domain (PH domain)/Phosphotyrosine-binding domain (PTB)"/>
    <property type="match status" value="1"/>
</dbReference>
<feature type="domain" description="Calponin-homology (CH)" evidence="5">
    <location>
        <begin position="29"/>
        <end position="168"/>
    </location>
</feature>
<dbReference type="RefSeq" id="XP_024347759.1">
    <property type="nucleotide sequence ID" value="XM_024497838.1"/>
</dbReference>
<dbReference type="SUPFAM" id="SSF47576">
    <property type="entry name" value="Calponin-homology domain, CH-domain"/>
    <property type="match status" value="1"/>
</dbReference>
<dbReference type="CTD" id="36344304"/>
<dbReference type="CDD" id="cd00176">
    <property type="entry name" value="SPEC"/>
    <property type="match status" value="3"/>
</dbReference>
<evidence type="ECO:0000313" key="6">
    <source>
        <dbReference type="EMBL" id="EUB56563.1"/>
    </source>
</evidence>
<dbReference type="SUPFAM" id="SSF46966">
    <property type="entry name" value="Spectrin repeat"/>
    <property type="match status" value="5"/>
</dbReference>
<feature type="region of interest" description="Disordered" evidence="4">
    <location>
        <begin position="710"/>
        <end position="740"/>
    </location>
</feature>
<dbReference type="PROSITE" id="PS50021">
    <property type="entry name" value="CH"/>
    <property type="match status" value="2"/>
</dbReference>
<evidence type="ECO:0000313" key="7">
    <source>
        <dbReference type="Proteomes" id="UP000019149"/>
    </source>
</evidence>
<feature type="region of interest" description="Disordered" evidence="4">
    <location>
        <begin position="2826"/>
        <end position="2845"/>
    </location>
</feature>
<dbReference type="GO" id="GO:0016020">
    <property type="term" value="C:membrane"/>
    <property type="evidence" value="ECO:0007669"/>
    <property type="project" value="UniProtKB-ARBA"/>
</dbReference>
<dbReference type="SUPFAM" id="SSF50729">
    <property type="entry name" value="PH domain-like"/>
    <property type="match status" value="1"/>
</dbReference>
<dbReference type="GO" id="GO:0051693">
    <property type="term" value="P:actin filament capping"/>
    <property type="evidence" value="ECO:0007669"/>
    <property type="project" value="UniProtKB-KW"/>
</dbReference>
<dbReference type="SMART" id="SM00233">
    <property type="entry name" value="PH"/>
    <property type="match status" value="1"/>
</dbReference>
<dbReference type="STRING" id="6210.W6U5V6"/>
<feature type="region of interest" description="Disordered" evidence="4">
    <location>
        <begin position="2696"/>
        <end position="2726"/>
    </location>
</feature>
<keyword evidence="7" id="KW-1185">Reference proteome</keyword>
<evidence type="ECO:0000256" key="1">
    <source>
        <dbReference type="ARBA" id="ARBA00006826"/>
    </source>
</evidence>
<dbReference type="KEGG" id="egl:EGR_08589"/>
<keyword evidence="2" id="KW-0117">Actin capping</keyword>
<accession>W6U5V6</accession>
<dbReference type="Pfam" id="PF00307">
    <property type="entry name" value="CH"/>
    <property type="match status" value="2"/>
</dbReference>
<dbReference type="GeneID" id="36344304"/>
<feature type="compositionally biased region" description="Polar residues" evidence="4">
    <location>
        <begin position="717"/>
        <end position="734"/>
    </location>
</feature>
<gene>
    <name evidence="6" type="ORF">EGR_08589</name>
</gene>
<dbReference type="InterPro" id="IPR018159">
    <property type="entry name" value="Spectrin/alpha-actinin"/>
</dbReference>
<dbReference type="Pfam" id="PF00435">
    <property type="entry name" value="Spectrin"/>
    <property type="match status" value="1"/>
</dbReference>
<evidence type="ECO:0000256" key="4">
    <source>
        <dbReference type="SAM" id="MobiDB-lite"/>
    </source>
</evidence>
<dbReference type="InterPro" id="IPR001849">
    <property type="entry name" value="PH_domain"/>
</dbReference>
<comment type="caution">
    <text evidence="6">The sequence shown here is derived from an EMBL/GenBank/DDBJ whole genome shotgun (WGS) entry which is preliminary data.</text>
</comment>
<proteinExistence type="inferred from homology"/>
<dbReference type="Gene3D" id="1.20.58.60">
    <property type="match status" value="5"/>
</dbReference>
<feature type="compositionally biased region" description="Basic residues" evidence="4">
    <location>
        <begin position="2697"/>
        <end position="2716"/>
    </location>
</feature>
<protein>
    <submittedName>
        <fullName evidence="6">Spectrin beta chain, erythrocyte</fullName>
    </submittedName>
</protein>
<reference evidence="6 7" key="1">
    <citation type="journal article" date="2013" name="Nat. Genet.">
        <title>The genome of the hydatid tapeworm Echinococcus granulosus.</title>
        <authorList>
            <person name="Zheng H."/>
            <person name="Zhang W."/>
            <person name="Zhang L."/>
            <person name="Zhang Z."/>
            <person name="Li J."/>
            <person name="Lu G."/>
            <person name="Zhu Y."/>
            <person name="Wang Y."/>
            <person name="Huang Y."/>
            <person name="Liu J."/>
            <person name="Kang H."/>
            <person name="Chen J."/>
            <person name="Wang L."/>
            <person name="Chen A."/>
            <person name="Yu S."/>
            <person name="Gao Z."/>
            <person name="Jin L."/>
            <person name="Gu W."/>
            <person name="Wang Z."/>
            <person name="Zhao L."/>
            <person name="Shi B."/>
            <person name="Wen H."/>
            <person name="Lin R."/>
            <person name="Jones M.K."/>
            <person name="Brejova B."/>
            <person name="Vinar T."/>
            <person name="Zhao G."/>
            <person name="McManus D.P."/>
            <person name="Chen Z."/>
            <person name="Zhou Y."/>
            <person name="Wang S."/>
        </authorList>
    </citation>
    <scope>NUCLEOTIDE SEQUENCE [LARGE SCALE GENOMIC DNA]</scope>
</reference>
<dbReference type="InterPro" id="IPR036872">
    <property type="entry name" value="CH_dom_sf"/>
</dbReference>